<keyword evidence="3" id="KW-1185">Reference proteome</keyword>
<evidence type="ECO:0000256" key="1">
    <source>
        <dbReference type="SAM" id="Phobius"/>
    </source>
</evidence>
<keyword evidence="1" id="KW-1133">Transmembrane helix</keyword>
<protein>
    <submittedName>
        <fullName evidence="2">Uncharacterized protein</fullName>
    </submittedName>
</protein>
<dbReference type="Proteomes" id="UP001358586">
    <property type="component" value="Chromosome 10"/>
</dbReference>
<evidence type="ECO:0000313" key="2">
    <source>
        <dbReference type="EMBL" id="KAK5793168.1"/>
    </source>
</evidence>
<name>A0ABR0NDS7_GOSAR</name>
<keyword evidence="1" id="KW-0812">Transmembrane</keyword>
<reference evidence="2 3" key="1">
    <citation type="submission" date="2023-03" db="EMBL/GenBank/DDBJ databases">
        <title>WGS of Gossypium arboreum.</title>
        <authorList>
            <person name="Yu D."/>
        </authorList>
    </citation>
    <scope>NUCLEOTIDE SEQUENCE [LARGE SCALE GENOMIC DNA]</scope>
    <source>
        <tissue evidence="2">Leaf</tissue>
    </source>
</reference>
<keyword evidence="1" id="KW-0472">Membrane</keyword>
<sequence length="274" mass="31748">MDQASGKDINGRHQKQRRLSGETCIGELNKMAWTAKFLVPFRQSFSQSRHLFNEKIRPLKTWVHIFEPKLQSRASKFEYMLNIQRKYVQDCCFSGSRHMRSIFGASVMLGAVYCWSHISHAMDGLDIFADDNHLESFDASEGEDDRHKLWLLMRKLWLPLFFVFTVLVNWDNPFAVITRILLFHLSTKPSPSSIYLFVEKLCHGYMRQKPHFYKCKALHASKVEVQDYKLFCLAIVEIGDKKIRLIGILGGWWSLPSSLGLHFLAPEQSSSSSL</sequence>
<organism evidence="2 3">
    <name type="scientific">Gossypium arboreum</name>
    <name type="common">Tree cotton</name>
    <name type="synonym">Gossypium nanking</name>
    <dbReference type="NCBI Taxonomy" id="29729"/>
    <lineage>
        <taxon>Eukaryota</taxon>
        <taxon>Viridiplantae</taxon>
        <taxon>Streptophyta</taxon>
        <taxon>Embryophyta</taxon>
        <taxon>Tracheophyta</taxon>
        <taxon>Spermatophyta</taxon>
        <taxon>Magnoliopsida</taxon>
        <taxon>eudicotyledons</taxon>
        <taxon>Gunneridae</taxon>
        <taxon>Pentapetalae</taxon>
        <taxon>rosids</taxon>
        <taxon>malvids</taxon>
        <taxon>Malvales</taxon>
        <taxon>Malvaceae</taxon>
        <taxon>Malvoideae</taxon>
        <taxon>Gossypium</taxon>
    </lineage>
</organism>
<comment type="caution">
    <text evidence="2">The sequence shown here is derived from an EMBL/GenBank/DDBJ whole genome shotgun (WGS) entry which is preliminary data.</text>
</comment>
<feature type="transmembrane region" description="Helical" evidence="1">
    <location>
        <begin position="156"/>
        <end position="182"/>
    </location>
</feature>
<accession>A0ABR0NDS7</accession>
<evidence type="ECO:0000313" key="3">
    <source>
        <dbReference type="Proteomes" id="UP001358586"/>
    </source>
</evidence>
<dbReference type="EMBL" id="JARKNE010000010">
    <property type="protein sequence ID" value="KAK5793168.1"/>
    <property type="molecule type" value="Genomic_DNA"/>
</dbReference>
<proteinExistence type="predicted"/>
<gene>
    <name evidence="2" type="ORF">PVK06_034306</name>
</gene>